<evidence type="ECO:0000256" key="8">
    <source>
        <dbReference type="ARBA" id="ARBA00022989"/>
    </source>
</evidence>
<dbReference type="PANTHER" id="PTHR46382">
    <property type="entry name" value="PHOSPHATIDATE CYTIDYLYLTRANSFERASE"/>
    <property type="match status" value="1"/>
</dbReference>
<evidence type="ECO:0000256" key="1">
    <source>
        <dbReference type="ARBA" id="ARBA00004651"/>
    </source>
</evidence>
<feature type="transmembrane region" description="Helical" evidence="13">
    <location>
        <begin position="207"/>
        <end position="227"/>
    </location>
</feature>
<keyword evidence="6 13" id="KW-0812">Transmembrane</keyword>
<evidence type="ECO:0000256" key="6">
    <source>
        <dbReference type="ARBA" id="ARBA00022692"/>
    </source>
</evidence>
<keyword evidence="4" id="KW-0444">Lipid biosynthesis</keyword>
<sequence length="271" mass="29710">MLSGLGQRVVTALVLAPLFVWAVVAMPTTYFSYLLLVFVAVGAWEFANLIKLQSIFLQLLYTVGIVAVALFVKSFEISLSLVLYISIAWWMLNLYWVLSYPAKTSLWFKPLIVRLISGVLLFLPMWLALSALHQDPDYGAPWFLLLTLIIWGADSGAYLTGKAIGKHKLAPKISPGKSVEGVIGGIGFALVVMVAFLQYQDIPTDKYLGYLFLTVIISGVSVLGDLFESLFKRESGMKDSGQILPGHGGVLDRIDSLTAASPFFLLGINLL</sequence>
<evidence type="ECO:0000256" key="11">
    <source>
        <dbReference type="ARBA" id="ARBA00023209"/>
    </source>
</evidence>
<evidence type="ECO:0000256" key="2">
    <source>
        <dbReference type="ARBA" id="ARBA00010185"/>
    </source>
</evidence>
<dbReference type="EC" id="2.7.7.41" evidence="14"/>
<proteinExistence type="inferred from homology"/>
<reference evidence="14" key="1">
    <citation type="submission" date="2016-10" db="EMBL/GenBank/DDBJ databases">
        <authorList>
            <person name="de Groot N.N."/>
        </authorList>
    </citation>
    <scope>NUCLEOTIDE SEQUENCE</scope>
</reference>
<dbReference type="PANTHER" id="PTHR46382:SF1">
    <property type="entry name" value="PHOSPHATIDATE CYTIDYLYLTRANSFERASE"/>
    <property type="match status" value="1"/>
</dbReference>
<evidence type="ECO:0000313" key="16">
    <source>
        <dbReference type="EMBL" id="SFV85911.1"/>
    </source>
</evidence>
<keyword evidence="7 14" id="KW-0548">Nucleotidyltransferase</keyword>
<feature type="transmembrane region" description="Helical" evidence="13">
    <location>
        <begin position="78"/>
        <end position="99"/>
    </location>
</feature>
<protein>
    <submittedName>
        <fullName evidence="14">Phosphatidate cytidylyltransferase</fullName>
        <ecNumber evidence="14">2.7.7.41</ecNumber>
    </submittedName>
</protein>
<feature type="transmembrane region" description="Helical" evidence="13">
    <location>
        <begin position="30"/>
        <end position="47"/>
    </location>
</feature>
<evidence type="ECO:0000256" key="9">
    <source>
        <dbReference type="ARBA" id="ARBA00023098"/>
    </source>
</evidence>
<feature type="transmembrane region" description="Helical" evidence="13">
    <location>
        <begin position="181"/>
        <end position="201"/>
    </location>
</feature>
<feature type="transmembrane region" description="Helical" evidence="13">
    <location>
        <begin position="141"/>
        <end position="160"/>
    </location>
</feature>
<evidence type="ECO:0000313" key="15">
    <source>
        <dbReference type="EMBL" id="SFV82177.1"/>
    </source>
</evidence>
<dbReference type="Pfam" id="PF01148">
    <property type="entry name" value="CTP_transf_1"/>
    <property type="match status" value="1"/>
</dbReference>
<feature type="transmembrane region" description="Helical" evidence="13">
    <location>
        <begin position="54"/>
        <end position="72"/>
    </location>
</feature>
<feature type="transmembrane region" description="Helical" evidence="13">
    <location>
        <begin position="111"/>
        <end position="129"/>
    </location>
</feature>
<comment type="subcellular location">
    <subcellularLocation>
        <location evidence="1">Cell membrane</location>
        <topology evidence="1">Multi-pass membrane protein</topology>
    </subcellularLocation>
</comment>
<evidence type="ECO:0000256" key="13">
    <source>
        <dbReference type="SAM" id="Phobius"/>
    </source>
</evidence>
<keyword evidence="12" id="KW-1208">Phospholipid metabolism</keyword>
<gene>
    <name evidence="14" type="ORF">MNB_SUP05-11-197</name>
    <name evidence="15" type="ORF">MNB_SUP05-12-419</name>
    <name evidence="16" type="ORF">MNB_SUP05-7-649</name>
</gene>
<keyword evidence="9" id="KW-0443">Lipid metabolism</keyword>
<keyword evidence="8 13" id="KW-1133">Transmembrane helix</keyword>
<dbReference type="EMBL" id="FPHW01000249">
    <property type="protein sequence ID" value="SFV85911.1"/>
    <property type="molecule type" value="Genomic_DNA"/>
</dbReference>
<dbReference type="AlphaFoldDB" id="A0A1W1DDY8"/>
<comment type="similarity">
    <text evidence="2">Belongs to the CDS family.</text>
</comment>
<dbReference type="InterPro" id="IPR000374">
    <property type="entry name" value="PC_trans"/>
</dbReference>
<evidence type="ECO:0000256" key="5">
    <source>
        <dbReference type="ARBA" id="ARBA00022679"/>
    </source>
</evidence>
<evidence type="ECO:0000256" key="12">
    <source>
        <dbReference type="ARBA" id="ARBA00023264"/>
    </source>
</evidence>
<keyword evidence="3" id="KW-1003">Cell membrane</keyword>
<evidence type="ECO:0000256" key="3">
    <source>
        <dbReference type="ARBA" id="ARBA00022475"/>
    </source>
</evidence>
<keyword evidence="5 14" id="KW-0808">Transferase</keyword>
<keyword evidence="10 13" id="KW-0472">Membrane</keyword>
<evidence type="ECO:0000256" key="7">
    <source>
        <dbReference type="ARBA" id="ARBA00022695"/>
    </source>
</evidence>
<dbReference type="GO" id="GO:0016024">
    <property type="term" value="P:CDP-diacylglycerol biosynthetic process"/>
    <property type="evidence" value="ECO:0007669"/>
    <property type="project" value="TreeGrafter"/>
</dbReference>
<organism evidence="14">
    <name type="scientific">hydrothermal vent metagenome</name>
    <dbReference type="NCBI Taxonomy" id="652676"/>
    <lineage>
        <taxon>unclassified sequences</taxon>
        <taxon>metagenomes</taxon>
        <taxon>ecological metagenomes</taxon>
    </lineage>
</organism>
<keyword evidence="11" id="KW-0594">Phospholipid biosynthesis</keyword>
<evidence type="ECO:0000256" key="10">
    <source>
        <dbReference type="ARBA" id="ARBA00023136"/>
    </source>
</evidence>
<evidence type="ECO:0000313" key="14">
    <source>
        <dbReference type="EMBL" id="SFV79415.1"/>
    </source>
</evidence>
<accession>A0A1W1DDY8</accession>
<dbReference type="PROSITE" id="PS01315">
    <property type="entry name" value="CDS"/>
    <property type="match status" value="1"/>
</dbReference>
<dbReference type="EMBL" id="FPHT01000225">
    <property type="protein sequence ID" value="SFV82177.1"/>
    <property type="molecule type" value="Genomic_DNA"/>
</dbReference>
<dbReference type="GO" id="GO:0004605">
    <property type="term" value="F:phosphatidate cytidylyltransferase activity"/>
    <property type="evidence" value="ECO:0007669"/>
    <property type="project" value="UniProtKB-EC"/>
</dbReference>
<dbReference type="EMBL" id="FPHS01000205">
    <property type="protein sequence ID" value="SFV79415.1"/>
    <property type="molecule type" value="Genomic_DNA"/>
</dbReference>
<dbReference type="GO" id="GO:0005886">
    <property type="term" value="C:plasma membrane"/>
    <property type="evidence" value="ECO:0007669"/>
    <property type="project" value="UniProtKB-SubCell"/>
</dbReference>
<evidence type="ECO:0000256" key="4">
    <source>
        <dbReference type="ARBA" id="ARBA00022516"/>
    </source>
</evidence>
<name>A0A1W1DDY8_9ZZZZ</name>